<evidence type="ECO:0000313" key="2">
    <source>
        <dbReference type="EMBL" id="GAT52114.1"/>
    </source>
</evidence>
<evidence type="ECO:0000313" key="3">
    <source>
        <dbReference type="Proteomes" id="UP000815677"/>
    </source>
</evidence>
<keyword evidence="3" id="KW-1185">Reference proteome</keyword>
<evidence type="ECO:0000256" key="1">
    <source>
        <dbReference type="SAM" id="MobiDB-lite"/>
    </source>
</evidence>
<protein>
    <submittedName>
        <fullName evidence="2">Uncharacterized protein</fullName>
    </submittedName>
</protein>
<gene>
    <name evidence="2" type="ORF">MCHLO_09197</name>
</gene>
<proteinExistence type="predicted"/>
<accession>A0ABQ0LLX8</accession>
<dbReference type="EMBL" id="DF847569">
    <property type="protein sequence ID" value="GAT52114.1"/>
    <property type="molecule type" value="Genomic_DNA"/>
</dbReference>
<feature type="region of interest" description="Disordered" evidence="1">
    <location>
        <begin position="195"/>
        <end position="227"/>
    </location>
</feature>
<sequence length="262" mass="28545">MLRLPRLVDGLKRSPGHDNCAGHTRIGSVCSSAAVGQVLHPSSRRAATENYAAQNCFRRQTFLYPRLGPAALIAAGTEKSAGSRNPAVRRHRRARPANRFGVIRGLSTCVLRQPTSRMSFPPARRSSRLQIPLHGVHQEDIAGAFGSLAFAEERPPQSSSTNLRGRPIQHPPYPCSSATHIPHALHTYPRVVASDPSAWRPPPRPCSGTFGGSGFREEKSPSPTSPHAMLDHNAYCCLRTRALPSQTPSRPDTIPFLLHQTA</sequence>
<name>A0ABQ0LLX8_MYCCL</name>
<dbReference type="Proteomes" id="UP000815677">
    <property type="component" value="Unassembled WGS sequence"/>
</dbReference>
<reference evidence="2" key="1">
    <citation type="submission" date="2014-09" db="EMBL/GenBank/DDBJ databases">
        <title>Genome sequence of the luminous mushroom Mycena chlorophos for searching fungal bioluminescence genes.</title>
        <authorList>
            <person name="Tanaka Y."/>
            <person name="Kasuga D."/>
            <person name="Oba Y."/>
            <person name="Hase S."/>
            <person name="Sato K."/>
            <person name="Oba Y."/>
            <person name="Sakakibara Y."/>
        </authorList>
    </citation>
    <scope>NUCLEOTIDE SEQUENCE</scope>
</reference>
<organism evidence="2 3">
    <name type="scientific">Mycena chlorophos</name>
    <name type="common">Agaric fungus</name>
    <name type="synonym">Agaricus chlorophos</name>
    <dbReference type="NCBI Taxonomy" id="658473"/>
    <lineage>
        <taxon>Eukaryota</taxon>
        <taxon>Fungi</taxon>
        <taxon>Dikarya</taxon>
        <taxon>Basidiomycota</taxon>
        <taxon>Agaricomycotina</taxon>
        <taxon>Agaricomycetes</taxon>
        <taxon>Agaricomycetidae</taxon>
        <taxon>Agaricales</taxon>
        <taxon>Marasmiineae</taxon>
        <taxon>Mycenaceae</taxon>
        <taxon>Mycena</taxon>
    </lineage>
</organism>